<accession>A0A7Y0L9P2</accession>
<gene>
    <name evidence="2" type="ORF">HII17_03010</name>
</gene>
<dbReference type="AlphaFoldDB" id="A0A7Y0L9P2"/>
<evidence type="ECO:0000313" key="3">
    <source>
        <dbReference type="Proteomes" id="UP000568664"/>
    </source>
</evidence>
<dbReference type="InterPro" id="IPR029058">
    <property type="entry name" value="AB_hydrolase_fold"/>
</dbReference>
<dbReference type="InterPro" id="IPR022742">
    <property type="entry name" value="Hydrolase_4"/>
</dbReference>
<dbReference type="Proteomes" id="UP000568664">
    <property type="component" value="Unassembled WGS sequence"/>
</dbReference>
<feature type="domain" description="Serine aminopeptidase S33" evidence="1">
    <location>
        <begin position="56"/>
        <end position="321"/>
    </location>
</feature>
<dbReference type="PANTHER" id="PTHR11614">
    <property type="entry name" value="PHOSPHOLIPASE-RELATED"/>
    <property type="match status" value="1"/>
</dbReference>
<sequence>MAYSSTETHALSLSTERDLNVRYQNEISAAWQQGHFSSFKGMDDINIHFAQFVSEERKQCIVLVPGRSEGYLKYQEFAFDLTNQGFNLFIIDHRGQGLSDRMLSDKHKGYVASFDHYSDDLHQFIETIVKPQCEKQLYLLAHSMGGAISARYLQRYASPVKAAVLASPMIAINSGGLPDWLAEFIIHTGNTLSQWLANEPWYFLGQGSYQHTAFGENQLMHSKLRYQLFTELYQQHPELQLGGVTFHWLEQAIKANKDLFSDIEKLKTPTLVIQAGSDTIVDNHAQNEFCQQLNSHFAYSCPSGKPIVVENARHEIFFESDEYRQQGIAQVLDWFNQPHL</sequence>
<dbReference type="SUPFAM" id="SSF53474">
    <property type="entry name" value="alpha/beta-Hydrolases"/>
    <property type="match status" value="1"/>
</dbReference>
<organism evidence="2 3">
    <name type="scientific">Thalassotalea algicola</name>
    <dbReference type="NCBI Taxonomy" id="2716224"/>
    <lineage>
        <taxon>Bacteria</taxon>
        <taxon>Pseudomonadati</taxon>
        <taxon>Pseudomonadota</taxon>
        <taxon>Gammaproteobacteria</taxon>
        <taxon>Alteromonadales</taxon>
        <taxon>Colwelliaceae</taxon>
        <taxon>Thalassotalea</taxon>
    </lineage>
</organism>
<dbReference type="GO" id="GO:0016787">
    <property type="term" value="F:hydrolase activity"/>
    <property type="evidence" value="ECO:0007669"/>
    <property type="project" value="UniProtKB-KW"/>
</dbReference>
<proteinExistence type="predicted"/>
<protein>
    <submittedName>
        <fullName evidence="2">Alpha/beta fold hydrolase</fullName>
    </submittedName>
</protein>
<dbReference type="Pfam" id="PF12146">
    <property type="entry name" value="Hydrolase_4"/>
    <property type="match status" value="1"/>
</dbReference>
<name>A0A7Y0L9P2_9GAMM</name>
<evidence type="ECO:0000259" key="1">
    <source>
        <dbReference type="Pfam" id="PF12146"/>
    </source>
</evidence>
<dbReference type="Gene3D" id="3.40.50.1820">
    <property type="entry name" value="alpha/beta hydrolase"/>
    <property type="match status" value="1"/>
</dbReference>
<reference evidence="2 3" key="1">
    <citation type="submission" date="2020-04" db="EMBL/GenBank/DDBJ databases">
        <title>Thalassotalea sp. M1531, isolated from the surface of marine red alga.</title>
        <authorList>
            <person name="Pang L."/>
            <person name="Lu D.-C."/>
        </authorList>
    </citation>
    <scope>NUCLEOTIDE SEQUENCE [LARGE SCALE GENOMIC DNA]</scope>
    <source>
        <strain evidence="2 3">M1531</strain>
    </source>
</reference>
<evidence type="ECO:0000313" key="2">
    <source>
        <dbReference type="EMBL" id="NMP30523.1"/>
    </source>
</evidence>
<keyword evidence="2" id="KW-0378">Hydrolase</keyword>
<keyword evidence="3" id="KW-1185">Reference proteome</keyword>
<dbReference type="EMBL" id="JABBXH010000001">
    <property type="protein sequence ID" value="NMP30523.1"/>
    <property type="molecule type" value="Genomic_DNA"/>
</dbReference>
<comment type="caution">
    <text evidence="2">The sequence shown here is derived from an EMBL/GenBank/DDBJ whole genome shotgun (WGS) entry which is preliminary data.</text>
</comment>
<dbReference type="InterPro" id="IPR051044">
    <property type="entry name" value="MAG_DAG_Lipase"/>
</dbReference>